<name>A0A8S5L4H6_9VIRU</name>
<organism evidence="1 2">
    <name type="scientific">ssRNA phage SRR6960549_2</name>
    <dbReference type="NCBI Taxonomy" id="2786539"/>
    <lineage>
        <taxon>Viruses</taxon>
        <taxon>Riboviria</taxon>
        <taxon>Orthornavirae</taxon>
        <taxon>Lenarviricota</taxon>
        <taxon>Leviviricetes</taxon>
        <taxon>Norzivirales</taxon>
        <taxon>Atkinsviridae</taxon>
        <taxon>Whodehavirus</taxon>
        <taxon>Whodehavirus pelovicinum</taxon>
    </lineage>
</organism>
<proteinExistence type="predicted"/>
<keyword evidence="2" id="KW-1185">Reference proteome</keyword>
<keyword evidence="1" id="KW-0167">Capsid protein</keyword>
<gene>
    <name evidence="1" type="primary">SRR6960549_2_3</name>
</gene>
<keyword evidence="1" id="KW-0946">Virion</keyword>
<accession>A0A8S5L4H6</accession>
<dbReference type="Proteomes" id="UP000682725">
    <property type="component" value="Segment"/>
</dbReference>
<dbReference type="KEGG" id="vg:80397883"/>
<dbReference type="GeneID" id="80397883"/>
<dbReference type="GO" id="GO:0019028">
    <property type="term" value="C:viral capsid"/>
    <property type="evidence" value="ECO:0007669"/>
    <property type="project" value="UniProtKB-KW"/>
</dbReference>
<evidence type="ECO:0000313" key="1">
    <source>
        <dbReference type="EMBL" id="DAD52592.1"/>
    </source>
</evidence>
<dbReference type="EMBL" id="BK014149">
    <property type="protein sequence ID" value="DAD52592.1"/>
    <property type="molecule type" value="Genomic_RNA"/>
</dbReference>
<evidence type="ECO:0000313" key="2">
    <source>
        <dbReference type="Proteomes" id="UP000682725"/>
    </source>
</evidence>
<sequence length="175" mass="18337">MVINLPYRALLRAGINRKTHMAIALSSPVTGAAQTGFTTPAWVHVADQAPAQNAKQYAVTSGTGTIVGVTFHTLASPFTTAFWRPGSFSVLGKPHPVTGLISVVPMNTFKVITRKGVTVQSGQPYRVAMARTLIEIPAGADTADPPNVRALQSMHIGSLSQVSSGLGDTTINGVM</sequence>
<dbReference type="RefSeq" id="YP_010768994.1">
    <property type="nucleotide sequence ID" value="NC_073848.1"/>
</dbReference>
<reference evidence="1" key="1">
    <citation type="submission" date="2020-09" db="EMBL/GenBank/DDBJ databases">
        <title>Leviviricetes taxonomy.</title>
        <authorList>
            <person name="Stockdale S.R."/>
            <person name="Callanan J."/>
            <person name="Adriaenssens E.M."/>
            <person name="Kuhn J.H."/>
            <person name="Rumnieks J."/>
            <person name="Shkoporov A."/>
            <person name="Draper L.A."/>
            <person name="Ross P."/>
            <person name="Hill C."/>
        </authorList>
    </citation>
    <scope>NUCLEOTIDE SEQUENCE</scope>
</reference>
<protein>
    <submittedName>
        <fullName evidence="1">Coat protein</fullName>
    </submittedName>
</protein>